<evidence type="ECO:0000313" key="2">
    <source>
        <dbReference type="Proteomes" id="UP001061298"/>
    </source>
</evidence>
<gene>
    <name evidence="1" type="ORF">N8I84_41600</name>
</gene>
<proteinExistence type="predicted"/>
<evidence type="ECO:0008006" key="3">
    <source>
        <dbReference type="Google" id="ProtNLM"/>
    </source>
</evidence>
<dbReference type="Proteomes" id="UP001061298">
    <property type="component" value="Plasmid punmamed2"/>
</dbReference>
<name>A0ABY6EE62_9ACTN</name>
<organism evidence="1 2">
    <name type="scientific">Streptomyces cynarae</name>
    <dbReference type="NCBI Taxonomy" id="2981134"/>
    <lineage>
        <taxon>Bacteria</taxon>
        <taxon>Bacillati</taxon>
        <taxon>Actinomycetota</taxon>
        <taxon>Actinomycetes</taxon>
        <taxon>Kitasatosporales</taxon>
        <taxon>Streptomycetaceae</taxon>
        <taxon>Streptomyces</taxon>
    </lineage>
</organism>
<keyword evidence="2" id="KW-1185">Reference proteome</keyword>
<accession>A0ABY6EE62</accession>
<geneLocation type="plasmid" evidence="1 2">
    <name>punmamed2</name>
</geneLocation>
<keyword evidence="1" id="KW-0614">Plasmid</keyword>
<evidence type="ECO:0000313" key="1">
    <source>
        <dbReference type="EMBL" id="UXY24939.1"/>
    </source>
</evidence>
<protein>
    <recommendedName>
        <fullName evidence="3">PE-PGRS family protein</fullName>
    </recommendedName>
</protein>
<dbReference type="EMBL" id="CP106794">
    <property type="protein sequence ID" value="UXY24939.1"/>
    <property type="molecule type" value="Genomic_DNA"/>
</dbReference>
<dbReference type="RefSeq" id="WP_263235192.1">
    <property type="nucleotide sequence ID" value="NZ_CP106794.1"/>
</dbReference>
<reference evidence="1" key="1">
    <citation type="submission" date="2022-10" db="EMBL/GenBank/DDBJ databases">
        <authorList>
            <person name="Mo P."/>
        </authorList>
    </citation>
    <scope>NUCLEOTIDE SEQUENCE</scope>
    <source>
        <strain evidence="1">HUAS 13-4</strain>
        <plasmid evidence="1">punmamed2</plasmid>
    </source>
</reference>
<sequence length="268" mass="29828">MDELRFDAPVGTMAIGPRDNGLMLVKELGAHSLRLQLEVKTSAAAEAGRVLVLDTTLYAPFANGPRGMLGTATATVAFRPNSVERPELRYMLTSAQVRALDEHRFGDLRLELDVRATLPQATSYPGSSATLYIAVAESRWRQQIEGLGPSLAVEMSVPFPAGDDERQEAVRYLQEAQRRLRDDDVDGAMLEARRTLEYIRLNSGWLWPGNKPSRERTQDERWAWIRAALEDQASGALHKDAVTKTFKYSRTEAETTIAMAAALLRLLD</sequence>